<name>A0A0F4Z3B9_RASE3</name>
<dbReference type="PROSITE" id="PS50297">
    <property type="entry name" value="ANK_REP_REGION"/>
    <property type="match status" value="7"/>
</dbReference>
<gene>
    <name evidence="4" type="ORF">T310_0983</name>
</gene>
<keyword evidence="2 3" id="KW-0040">ANK repeat</keyword>
<feature type="repeat" description="ANK" evidence="3">
    <location>
        <begin position="514"/>
        <end position="546"/>
    </location>
</feature>
<dbReference type="AlphaFoldDB" id="A0A0F4Z3B9"/>
<organism evidence="4 5">
    <name type="scientific">Rasamsonia emersonii (strain ATCC 16479 / CBS 393.64 / IMI 116815)</name>
    <dbReference type="NCBI Taxonomy" id="1408163"/>
    <lineage>
        <taxon>Eukaryota</taxon>
        <taxon>Fungi</taxon>
        <taxon>Dikarya</taxon>
        <taxon>Ascomycota</taxon>
        <taxon>Pezizomycotina</taxon>
        <taxon>Eurotiomycetes</taxon>
        <taxon>Eurotiomycetidae</taxon>
        <taxon>Eurotiales</taxon>
        <taxon>Trichocomaceae</taxon>
        <taxon>Rasamsonia</taxon>
    </lineage>
</organism>
<evidence type="ECO:0000256" key="1">
    <source>
        <dbReference type="ARBA" id="ARBA00022737"/>
    </source>
</evidence>
<feature type="repeat" description="ANK" evidence="3">
    <location>
        <begin position="400"/>
        <end position="432"/>
    </location>
</feature>
<dbReference type="PANTHER" id="PTHR24166">
    <property type="entry name" value="ROLLING PEBBLES, ISOFORM B"/>
    <property type="match status" value="1"/>
</dbReference>
<dbReference type="InterPro" id="IPR036770">
    <property type="entry name" value="Ankyrin_rpt-contain_sf"/>
</dbReference>
<dbReference type="Pfam" id="PF13637">
    <property type="entry name" value="Ank_4"/>
    <property type="match status" value="1"/>
</dbReference>
<dbReference type="PRINTS" id="PR01415">
    <property type="entry name" value="ANKYRIN"/>
</dbReference>
<evidence type="ECO:0000256" key="3">
    <source>
        <dbReference type="PROSITE-ProRule" id="PRU00023"/>
    </source>
</evidence>
<accession>A0A0F4Z3B9</accession>
<sequence length="642" mass="72904">MEENDCKLKFLVTSRPYFDIKRRFFDLTCHFPTVRLAGEEESEAISLEIERVIEVEVERIGQRLWSDAPNQKHLKEYLKEQLLKFTNQTYLWVKLMFDFISSSAEVSNQQEIKQLIDSIPTTLEEAYEAILKKSPNINRARKLLHIIVAATRPLSVKEMNVALNIEEGRTALEEDVDVDSEENLEEKMRNIYGLLARERNVLLGIEKALEDADVESEKQYAADNWAVHFRKAALTNDIKTVKSARELCDPRTRHFWTLFHIYYLLNSLGLNDDLPSKGLSDLLIGSRFRLESVVRTILEEKVDPNSKDEYGEFPLSSAASEGHDKVVKLLLANGANIETRNRNGHTALHVAAKNGHEMVVQLLLDEGAHTNATDNDGQTALHIAAGSGYEAIARLLIEKGAKSSLYLAAEHNHEAVVRLLLEYKADANAQDIYGRTPLHVALCRCSSEPVVRMLLERGADPNIKYKYGKTALIVLLDDFGWSRRNGKHEFKNNIEMLLLLLLRYGADVNAQEHSGSTALHWSIWHEREVCTRLLLDNGADIMAHGKNRKPLLWETFDYGNETMARLLLDKGADPNTRARRLTTMGYAAKRGYERMVELLLERDDIPADLKDDYGRTPLSYAAEGGHEAIVELLLKCDNIMVE</sequence>
<feature type="repeat" description="ANK" evidence="3">
    <location>
        <begin position="376"/>
        <end position="401"/>
    </location>
</feature>
<comment type="caution">
    <text evidence="4">The sequence shown here is derived from an EMBL/GenBank/DDBJ whole genome shotgun (WGS) entry which is preliminary data.</text>
</comment>
<dbReference type="InterPro" id="IPR050889">
    <property type="entry name" value="Dendritic_Spine_Reg/Scaffold"/>
</dbReference>
<dbReference type="Proteomes" id="UP000053958">
    <property type="component" value="Unassembled WGS sequence"/>
</dbReference>
<dbReference type="SUPFAM" id="SSF48403">
    <property type="entry name" value="Ankyrin repeat"/>
    <property type="match status" value="1"/>
</dbReference>
<keyword evidence="5" id="KW-1185">Reference proteome</keyword>
<dbReference type="EMBL" id="LASV01000039">
    <property type="protein sequence ID" value="KKA25002.1"/>
    <property type="molecule type" value="Genomic_DNA"/>
</dbReference>
<dbReference type="Gene3D" id="1.25.40.20">
    <property type="entry name" value="Ankyrin repeat-containing domain"/>
    <property type="match status" value="5"/>
</dbReference>
<keyword evidence="1" id="KW-0677">Repeat</keyword>
<dbReference type="SMART" id="SM00248">
    <property type="entry name" value="ANK"/>
    <property type="match status" value="11"/>
</dbReference>
<dbReference type="Pfam" id="PF00023">
    <property type="entry name" value="Ank"/>
    <property type="match status" value="1"/>
</dbReference>
<evidence type="ECO:0000256" key="2">
    <source>
        <dbReference type="ARBA" id="ARBA00023043"/>
    </source>
</evidence>
<dbReference type="PANTHER" id="PTHR24166:SF48">
    <property type="entry name" value="PROTEIN VAPYRIN"/>
    <property type="match status" value="1"/>
</dbReference>
<proteinExistence type="predicted"/>
<dbReference type="STRING" id="1408163.A0A0F4Z3B9"/>
<evidence type="ECO:0000313" key="4">
    <source>
        <dbReference type="EMBL" id="KKA25002.1"/>
    </source>
</evidence>
<protein>
    <submittedName>
        <fullName evidence="4">Ankyrin repeat-containing protein</fullName>
    </submittedName>
</protein>
<dbReference type="OrthoDB" id="163438at2759"/>
<feature type="repeat" description="ANK" evidence="3">
    <location>
        <begin position="433"/>
        <end position="466"/>
    </location>
</feature>
<dbReference type="Pfam" id="PF12796">
    <property type="entry name" value="Ank_2"/>
    <property type="match status" value="3"/>
</dbReference>
<dbReference type="GeneID" id="25313037"/>
<feature type="repeat" description="ANK" evidence="3">
    <location>
        <begin position="343"/>
        <end position="375"/>
    </location>
</feature>
<feature type="repeat" description="ANK" evidence="3">
    <location>
        <begin position="310"/>
        <end position="342"/>
    </location>
</feature>
<dbReference type="PROSITE" id="PS50088">
    <property type="entry name" value="ANK_REPEAT"/>
    <property type="match status" value="7"/>
</dbReference>
<reference evidence="4 5" key="1">
    <citation type="submission" date="2015-04" db="EMBL/GenBank/DDBJ databases">
        <authorList>
            <person name="Heijne W.H."/>
            <person name="Fedorova N.D."/>
            <person name="Nierman W.C."/>
            <person name="Vollebregt A.W."/>
            <person name="Zhao Z."/>
            <person name="Wu L."/>
            <person name="Kumar M."/>
            <person name="Stam H."/>
            <person name="van den Berg M.A."/>
            <person name="Pel H.J."/>
        </authorList>
    </citation>
    <scope>NUCLEOTIDE SEQUENCE [LARGE SCALE GENOMIC DNA]</scope>
    <source>
        <strain evidence="4 5">CBS 393.64</strain>
    </source>
</reference>
<evidence type="ECO:0000313" key="5">
    <source>
        <dbReference type="Proteomes" id="UP000053958"/>
    </source>
</evidence>
<dbReference type="InterPro" id="IPR002110">
    <property type="entry name" value="Ankyrin_rpt"/>
</dbReference>
<dbReference type="RefSeq" id="XP_013331614.1">
    <property type="nucleotide sequence ID" value="XM_013476160.1"/>
</dbReference>
<feature type="repeat" description="ANK" evidence="3">
    <location>
        <begin position="613"/>
        <end position="635"/>
    </location>
</feature>